<dbReference type="EMBL" id="KE525331">
    <property type="protein sequence ID" value="KFB47461.1"/>
    <property type="molecule type" value="Genomic_DNA"/>
</dbReference>
<dbReference type="AlphaFoldDB" id="A0A084WB67"/>
<accession>A0A084WB67</accession>
<name>A0A084WB67_ANOSI</name>
<protein>
    <submittedName>
        <fullName evidence="2 3">Uncharacterized protein</fullName>
    </submittedName>
</protein>
<evidence type="ECO:0000313" key="4">
    <source>
        <dbReference type="Proteomes" id="UP000030765"/>
    </source>
</evidence>
<feature type="compositionally biased region" description="Basic and acidic residues" evidence="1">
    <location>
        <begin position="65"/>
        <end position="74"/>
    </location>
</feature>
<reference evidence="2 4" key="1">
    <citation type="journal article" date="2014" name="BMC Genomics">
        <title>Genome sequence of Anopheles sinensis provides insight into genetics basis of mosquito competence for malaria parasites.</title>
        <authorList>
            <person name="Zhou D."/>
            <person name="Zhang D."/>
            <person name="Ding G."/>
            <person name="Shi L."/>
            <person name="Hou Q."/>
            <person name="Ye Y."/>
            <person name="Xu Y."/>
            <person name="Zhou H."/>
            <person name="Xiong C."/>
            <person name="Li S."/>
            <person name="Yu J."/>
            <person name="Hong S."/>
            <person name="Yu X."/>
            <person name="Zou P."/>
            <person name="Chen C."/>
            <person name="Chang X."/>
            <person name="Wang W."/>
            <person name="Lv Y."/>
            <person name="Sun Y."/>
            <person name="Ma L."/>
            <person name="Shen B."/>
            <person name="Zhu C."/>
        </authorList>
    </citation>
    <scope>NUCLEOTIDE SEQUENCE [LARGE SCALE GENOMIC DNA]</scope>
</reference>
<gene>
    <name evidence="2" type="ORF">ZHAS_00015410</name>
</gene>
<feature type="compositionally biased region" description="Basic and acidic residues" evidence="1">
    <location>
        <begin position="91"/>
        <end position="100"/>
    </location>
</feature>
<evidence type="ECO:0000313" key="3">
    <source>
        <dbReference type="EnsemblMetazoa" id="ASIC015410-PA"/>
    </source>
</evidence>
<reference evidence="3" key="2">
    <citation type="submission" date="2020-05" db="UniProtKB">
        <authorList>
            <consortium name="EnsemblMetazoa"/>
        </authorList>
    </citation>
    <scope>IDENTIFICATION</scope>
</reference>
<dbReference type="Proteomes" id="UP000030765">
    <property type="component" value="Unassembled WGS sequence"/>
</dbReference>
<feature type="region of interest" description="Disordered" evidence="1">
    <location>
        <begin position="56"/>
        <end position="100"/>
    </location>
</feature>
<organism evidence="2">
    <name type="scientific">Anopheles sinensis</name>
    <name type="common">Mosquito</name>
    <dbReference type="NCBI Taxonomy" id="74873"/>
    <lineage>
        <taxon>Eukaryota</taxon>
        <taxon>Metazoa</taxon>
        <taxon>Ecdysozoa</taxon>
        <taxon>Arthropoda</taxon>
        <taxon>Hexapoda</taxon>
        <taxon>Insecta</taxon>
        <taxon>Pterygota</taxon>
        <taxon>Neoptera</taxon>
        <taxon>Endopterygota</taxon>
        <taxon>Diptera</taxon>
        <taxon>Nematocera</taxon>
        <taxon>Culicoidea</taxon>
        <taxon>Culicidae</taxon>
        <taxon>Anophelinae</taxon>
        <taxon>Anopheles</taxon>
    </lineage>
</organism>
<dbReference type="VEuPathDB" id="VectorBase:ASIC015410"/>
<dbReference type="EMBL" id="ATLV01022316">
    <property type="status" value="NOT_ANNOTATED_CDS"/>
    <property type="molecule type" value="Genomic_DNA"/>
</dbReference>
<proteinExistence type="predicted"/>
<dbReference type="EnsemblMetazoa" id="ASIC015410-RA">
    <property type="protein sequence ID" value="ASIC015410-PA"/>
    <property type="gene ID" value="ASIC015410"/>
</dbReference>
<sequence length="100" mass="11097">MIRGDRKQLNTPRNAYLELPCGAGDQFFQRDANGGGSVNVRCRIWLRQTSLGKGEDVTAIPKLPKTKEKRERNWRSPRGGGGGGMAPENRYLVDRGPRTG</sequence>
<evidence type="ECO:0000256" key="1">
    <source>
        <dbReference type="SAM" id="MobiDB-lite"/>
    </source>
</evidence>
<keyword evidence="4" id="KW-1185">Reference proteome</keyword>
<evidence type="ECO:0000313" key="2">
    <source>
        <dbReference type="EMBL" id="KFB47461.1"/>
    </source>
</evidence>